<keyword evidence="1" id="KW-0614">Plasmid</keyword>
<protein>
    <submittedName>
        <fullName evidence="1">Putative oxidoreductase</fullName>
    </submittedName>
</protein>
<sequence>MGNAHSALAEHMARGISQANGDLAGEPLIDAEIVGRSVAYMANLPLDANALFHTVTATKCRLSGGG</sequence>
<gene>
    <name evidence="1" type="ORF">K788_0004332</name>
</gene>
<evidence type="ECO:0000313" key="1">
    <source>
        <dbReference type="EMBL" id="ALL70696.1"/>
    </source>
</evidence>
<reference evidence="1 2" key="1">
    <citation type="journal article" date="2014" name="Genome Announc.">
        <title>Draft Genome Sequence of the Haloacid-Degrading Burkholderia caribensis Strain MBA4.</title>
        <authorList>
            <person name="Pan Y."/>
            <person name="Kong K.F."/>
            <person name="Tsang J.S."/>
        </authorList>
    </citation>
    <scope>NUCLEOTIDE SEQUENCE [LARGE SCALE GENOMIC DNA]</scope>
    <source>
        <strain evidence="1 2">MBA4</strain>
        <plasmid evidence="2">Plasmid</plasmid>
    </source>
</reference>
<name>A0A0P0RNS9_9BURK</name>
<dbReference type="AlphaFoldDB" id="A0A0P0RNS9"/>
<dbReference type="EMBL" id="CP012748">
    <property type="protein sequence ID" value="ALL70696.1"/>
    <property type="molecule type" value="Genomic_DNA"/>
</dbReference>
<proteinExistence type="predicted"/>
<dbReference type="Proteomes" id="UP000019146">
    <property type="component" value="Plasmid unnamed"/>
</dbReference>
<organism evidence="1 2">
    <name type="scientific">Paraburkholderia caribensis MBA4</name>
    <dbReference type="NCBI Taxonomy" id="1323664"/>
    <lineage>
        <taxon>Bacteria</taxon>
        <taxon>Pseudomonadati</taxon>
        <taxon>Pseudomonadota</taxon>
        <taxon>Betaproteobacteria</taxon>
        <taxon>Burkholderiales</taxon>
        <taxon>Burkholderiaceae</taxon>
        <taxon>Paraburkholderia</taxon>
    </lineage>
</organism>
<accession>A0A0P0RNS9</accession>
<dbReference type="KEGG" id="bcai:K788_0004332"/>
<geneLocation type="plasmid" evidence="2"/>
<evidence type="ECO:0000313" key="2">
    <source>
        <dbReference type="Proteomes" id="UP000019146"/>
    </source>
</evidence>